<dbReference type="PANTHER" id="PTHR37422:SF13">
    <property type="entry name" value="LIPOPOLYSACCHARIDE BIOSYNTHESIS PROTEIN PA4999-RELATED"/>
    <property type="match status" value="1"/>
</dbReference>
<feature type="transmembrane region" description="Helical" evidence="5">
    <location>
        <begin position="208"/>
        <end position="237"/>
    </location>
</feature>
<evidence type="ECO:0000256" key="2">
    <source>
        <dbReference type="ARBA" id="ARBA00022692"/>
    </source>
</evidence>
<keyword evidence="3 5" id="KW-1133">Transmembrane helix</keyword>
<dbReference type="InterPro" id="IPR051533">
    <property type="entry name" value="WaaL-like"/>
</dbReference>
<reference evidence="7 8" key="1">
    <citation type="submission" date="2019-06" db="EMBL/GenBank/DDBJ databases">
        <title>Echinicola alkalisoli sp. nov. isolated from saline soil.</title>
        <authorList>
            <person name="Sun J.-Q."/>
            <person name="Xu L."/>
        </authorList>
    </citation>
    <scope>NUCLEOTIDE SEQUENCE [LARGE SCALE GENOMIC DNA]</scope>
    <source>
        <strain evidence="7 8">LN3S3</strain>
    </source>
</reference>
<comment type="subcellular location">
    <subcellularLocation>
        <location evidence="1">Membrane</location>
        <topology evidence="1">Multi-pass membrane protein</topology>
    </subcellularLocation>
</comment>
<dbReference type="OrthoDB" id="817058at2"/>
<feature type="transmembrane region" description="Helical" evidence="5">
    <location>
        <begin position="325"/>
        <end position="344"/>
    </location>
</feature>
<evidence type="ECO:0000259" key="6">
    <source>
        <dbReference type="Pfam" id="PF04932"/>
    </source>
</evidence>
<gene>
    <name evidence="7" type="ORF">FKX85_19560</name>
</gene>
<evidence type="ECO:0000256" key="3">
    <source>
        <dbReference type="ARBA" id="ARBA00022989"/>
    </source>
</evidence>
<dbReference type="GO" id="GO:0016874">
    <property type="term" value="F:ligase activity"/>
    <property type="evidence" value="ECO:0007669"/>
    <property type="project" value="UniProtKB-KW"/>
</dbReference>
<organism evidence="7 8">
    <name type="scientific">Echinicola soli</name>
    <dbReference type="NCBI Taxonomy" id="2591634"/>
    <lineage>
        <taxon>Bacteria</taxon>
        <taxon>Pseudomonadati</taxon>
        <taxon>Bacteroidota</taxon>
        <taxon>Cytophagia</taxon>
        <taxon>Cytophagales</taxon>
        <taxon>Cyclobacteriaceae</taxon>
        <taxon>Echinicola</taxon>
    </lineage>
</organism>
<dbReference type="Pfam" id="PF04932">
    <property type="entry name" value="Wzy_C"/>
    <property type="match status" value="1"/>
</dbReference>
<feature type="domain" description="O-antigen ligase-related" evidence="6">
    <location>
        <begin position="208"/>
        <end position="337"/>
    </location>
</feature>
<dbReference type="EMBL" id="CP041253">
    <property type="protein sequence ID" value="QDH81109.1"/>
    <property type="molecule type" value="Genomic_DNA"/>
</dbReference>
<accession>A0A514CMR0</accession>
<dbReference type="AlphaFoldDB" id="A0A514CMR0"/>
<proteinExistence type="predicted"/>
<feature type="transmembrane region" description="Helical" evidence="5">
    <location>
        <begin position="91"/>
        <end position="113"/>
    </location>
</feature>
<feature type="transmembrane region" description="Helical" evidence="5">
    <location>
        <begin position="120"/>
        <end position="141"/>
    </location>
</feature>
<feature type="transmembrane region" description="Helical" evidence="5">
    <location>
        <begin position="243"/>
        <end position="261"/>
    </location>
</feature>
<dbReference type="Proteomes" id="UP000316614">
    <property type="component" value="Chromosome"/>
</dbReference>
<dbReference type="GO" id="GO:0016020">
    <property type="term" value="C:membrane"/>
    <property type="evidence" value="ECO:0007669"/>
    <property type="project" value="UniProtKB-SubCell"/>
</dbReference>
<feature type="transmembrane region" description="Helical" evidence="5">
    <location>
        <begin position="179"/>
        <end position="196"/>
    </location>
</feature>
<feature type="transmembrane region" description="Helical" evidence="5">
    <location>
        <begin position="356"/>
        <end position="375"/>
    </location>
</feature>
<keyword evidence="2 5" id="KW-0812">Transmembrane</keyword>
<dbReference type="PANTHER" id="PTHR37422">
    <property type="entry name" value="TEICHURONIC ACID BIOSYNTHESIS PROTEIN TUAE"/>
    <property type="match status" value="1"/>
</dbReference>
<dbReference type="InterPro" id="IPR007016">
    <property type="entry name" value="O-antigen_ligase-rel_domated"/>
</dbReference>
<dbReference type="KEGG" id="echi:FKX85_19560"/>
<keyword evidence="7" id="KW-0436">Ligase</keyword>
<keyword evidence="8" id="KW-1185">Reference proteome</keyword>
<sequence length="412" mass="46508">MATTLQQQNSALPLPVLEWKDVQLSELVFCMAIAATCLPIKVYPALFLVSAGFSYIESGKKYVAPWVIGLGVFSLYALISFFQVYEGQAALVTGITKLIINFAFLYCSFNWLAQRNNQNLLYLLDITLHVVFALLLLQLLVYHEALHFRLIAGSSSSGQASMLYDPQLFFWGLADKNMLGARIALLGFLYILVPVIRYRRVALWRIGFIFLLAYLSLSRTPIVALLIGCGYLLWTVLSKKHRIVMLVALAVLVPIVLQKVIRVDELTASNDGMGVRLVYWQAFFSHIADISPWGNGFMKAPSFLNQYAQFYHGEPHIHNTFMSCYLELGIIGLASFVLFLAGYAQSCFIINTHIHFWVACFLPLLAIMCILYSGYDNDIVMYLVLLVPLGTCRDNLPFSDVNIGLWNKKEKY</sequence>
<evidence type="ECO:0000256" key="1">
    <source>
        <dbReference type="ARBA" id="ARBA00004141"/>
    </source>
</evidence>
<evidence type="ECO:0000313" key="7">
    <source>
        <dbReference type="EMBL" id="QDH81109.1"/>
    </source>
</evidence>
<feature type="transmembrane region" description="Helical" evidence="5">
    <location>
        <begin position="63"/>
        <end position="85"/>
    </location>
</feature>
<evidence type="ECO:0000256" key="5">
    <source>
        <dbReference type="SAM" id="Phobius"/>
    </source>
</evidence>
<keyword evidence="4 5" id="KW-0472">Membrane</keyword>
<evidence type="ECO:0000313" key="8">
    <source>
        <dbReference type="Proteomes" id="UP000316614"/>
    </source>
</evidence>
<feature type="transmembrane region" description="Helical" evidence="5">
    <location>
        <begin position="24"/>
        <end position="51"/>
    </location>
</feature>
<dbReference type="RefSeq" id="WP_141616324.1">
    <property type="nucleotide sequence ID" value="NZ_CP041253.1"/>
</dbReference>
<evidence type="ECO:0000256" key="4">
    <source>
        <dbReference type="ARBA" id="ARBA00023136"/>
    </source>
</evidence>
<protein>
    <submittedName>
        <fullName evidence="7">O-antigen ligase family protein</fullName>
    </submittedName>
</protein>
<name>A0A514CMR0_9BACT</name>